<dbReference type="InterPro" id="IPR029044">
    <property type="entry name" value="Nucleotide-diphossugar_trans"/>
</dbReference>
<dbReference type="InterPro" id="IPR050748">
    <property type="entry name" value="Glycosyltrans_8_dom-fam"/>
</dbReference>
<reference evidence="5 6" key="1">
    <citation type="submission" date="2017-08" db="EMBL/GenBank/DDBJ databases">
        <title>Reclassification of Bisgaard taxon 37 and 44.</title>
        <authorList>
            <person name="Christensen H."/>
        </authorList>
    </citation>
    <scope>NUCLEOTIDE SEQUENCE [LARGE SCALE GENOMIC DNA]</scope>
    <source>
        <strain evidence="5 6">111</strain>
    </source>
</reference>
<dbReference type="OrthoDB" id="5670469at2"/>
<evidence type="ECO:0000256" key="3">
    <source>
        <dbReference type="ARBA" id="ARBA00022723"/>
    </source>
</evidence>
<gene>
    <name evidence="5" type="ORF">CKF58_02420</name>
</gene>
<dbReference type="PANTHER" id="PTHR13778:SF47">
    <property type="entry name" value="LIPOPOLYSACCHARIDE 1,3-GALACTOSYLTRANSFERASE"/>
    <property type="match status" value="1"/>
</dbReference>
<evidence type="ECO:0000313" key="5">
    <source>
        <dbReference type="EMBL" id="RIY39315.1"/>
    </source>
</evidence>
<evidence type="ECO:0000256" key="2">
    <source>
        <dbReference type="ARBA" id="ARBA00022679"/>
    </source>
</evidence>
<dbReference type="AlphaFoldDB" id="A0A3A1YNQ5"/>
<dbReference type="GO" id="GO:0016757">
    <property type="term" value="F:glycosyltransferase activity"/>
    <property type="evidence" value="ECO:0007669"/>
    <property type="project" value="UniProtKB-KW"/>
</dbReference>
<dbReference type="RefSeq" id="WP_119530507.1">
    <property type="nucleotide sequence ID" value="NZ_JBHSSP010000002.1"/>
</dbReference>
<name>A0A3A1YNQ5_9GAMM</name>
<feature type="compositionally biased region" description="Basic residues" evidence="4">
    <location>
        <begin position="193"/>
        <end position="204"/>
    </location>
</feature>
<keyword evidence="2" id="KW-0808">Transferase</keyword>
<dbReference type="PANTHER" id="PTHR13778">
    <property type="entry name" value="GLYCOSYLTRANSFERASE 8 DOMAIN-CONTAINING PROTEIN"/>
    <property type="match status" value="1"/>
</dbReference>
<proteinExistence type="predicted"/>
<organism evidence="5 6">
    <name type="scientific">Psittacicella hinzii</name>
    <dbReference type="NCBI Taxonomy" id="2028575"/>
    <lineage>
        <taxon>Bacteria</taxon>
        <taxon>Pseudomonadati</taxon>
        <taxon>Pseudomonadota</taxon>
        <taxon>Gammaproteobacteria</taxon>
        <taxon>Pasteurellales</taxon>
        <taxon>Psittacicellaceae</taxon>
        <taxon>Psittacicella</taxon>
    </lineage>
</organism>
<comment type="caution">
    <text evidence="5">The sequence shown here is derived from an EMBL/GenBank/DDBJ whole genome shotgun (WGS) entry which is preliminary data.</text>
</comment>
<feature type="region of interest" description="Disordered" evidence="4">
    <location>
        <begin position="178"/>
        <end position="209"/>
    </location>
</feature>
<keyword evidence="6" id="KW-1185">Reference proteome</keyword>
<sequence length="867" mass="100371">MFNSPHIPFNEYELITTSEPFSPELSAYQHIESYICPIEQQIIEQIQGSEDSTANTNPNICHVGFVCSHSYLDLLEQSVISIIDNRIDNLDTPIHLYFLIDDSLTLADFTPLSKYMKQDAAVSYNIVNIQGSLDCVTSHITSHAERIAYFQKHLAQQLEQSNPLWVQHNQNLQSLMHEKQAEQSNATTTNSSKGKRKTKSKSKSKASTQAKQQTFTKAISASSTYQSTGQTIADPAVLAWLETNFAQLYQTYDPAKIVYRHQHDYELLQHAILKLQRQNFEAYEPIKLIRLLVPEVIHSISPHADFILLADADVLFLYDITKIFETSLERAISVTTDPSLVPCNSSSAPIHTAEDTRSAAELAALNAQAQEHFTFFKSPHYVLPGITGFRLSILKPYFSDLTILLQQGLRNYLYGAAVDPVAEYLSLLMIALGANIFHPDLNMVRWHQGYYFERGAKGVNVYRRNRDEYAPVLALHYAGKDAKRVTDPQLGEVYRPGIIYQVKREYFLAKVPQTQDVQFVADMLVHNKRLLEENPVEPQITTHLVFCSNQDYLTALNTCLESLYFYRKPHNKYIVHLFYRDIEQADLEQLQQRAAWSNCEIRPFNMQEYLSKYPDLTTKQYFTIDIYSRLFIPDIFAQYYPEVEQVTYLDVDLLIQHDLGDTAVANLGDKIFGATPDIDLYARLQDDWPVDHDIDDKRSYFLRFTNANPQTIYDIEYFNSGVIIWNLRRWRELELPQFHLLEQMRQHMSFAFPDQDMLNLFAKQHGGYFRLHQGLNNLRGPVEDAQLRLFKPNYTTYPERCPLYIMHYTGPQKPWNNPFIATAEWHLFFWRLSLRMKDIITGKDLTIPSKNDKAYVPFTQRTVAVYH</sequence>
<dbReference type="EMBL" id="NRJG01000035">
    <property type="protein sequence ID" value="RIY39315.1"/>
    <property type="molecule type" value="Genomic_DNA"/>
</dbReference>
<evidence type="ECO:0000256" key="4">
    <source>
        <dbReference type="SAM" id="MobiDB-lite"/>
    </source>
</evidence>
<dbReference type="Gene3D" id="3.90.550.10">
    <property type="entry name" value="Spore Coat Polysaccharide Biosynthesis Protein SpsA, Chain A"/>
    <property type="match status" value="1"/>
</dbReference>
<dbReference type="GO" id="GO:0046872">
    <property type="term" value="F:metal ion binding"/>
    <property type="evidence" value="ECO:0007669"/>
    <property type="project" value="UniProtKB-KW"/>
</dbReference>
<accession>A0A3A1YNQ5</accession>
<protein>
    <submittedName>
        <fullName evidence="5">Uncharacterized protein</fullName>
    </submittedName>
</protein>
<dbReference type="Proteomes" id="UP000265916">
    <property type="component" value="Unassembled WGS sequence"/>
</dbReference>
<dbReference type="Pfam" id="PF01501">
    <property type="entry name" value="Glyco_transf_8"/>
    <property type="match status" value="1"/>
</dbReference>
<dbReference type="SUPFAM" id="SSF53448">
    <property type="entry name" value="Nucleotide-diphospho-sugar transferases"/>
    <property type="match status" value="1"/>
</dbReference>
<evidence type="ECO:0000313" key="6">
    <source>
        <dbReference type="Proteomes" id="UP000265916"/>
    </source>
</evidence>
<dbReference type="InterPro" id="IPR002495">
    <property type="entry name" value="Glyco_trans_8"/>
</dbReference>
<keyword evidence="1" id="KW-0328">Glycosyltransferase</keyword>
<evidence type="ECO:0000256" key="1">
    <source>
        <dbReference type="ARBA" id="ARBA00022676"/>
    </source>
</evidence>
<keyword evidence="3" id="KW-0479">Metal-binding</keyword>